<accession>A0A178FB20</accession>
<dbReference type="GO" id="GO:0034198">
    <property type="term" value="P:cellular response to amino acid starvation"/>
    <property type="evidence" value="ECO:0007669"/>
    <property type="project" value="TreeGrafter"/>
</dbReference>
<feature type="compositionally biased region" description="Basic and acidic residues" evidence="2">
    <location>
        <begin position="179"/>
        <end position="196"/>
    </location>
</feature>
<protein>
    <recommendedName>
        <fullName evidence="1">Nitrogen permease regulator 3</fullName>
    </recommendedName>
    <alternativeName>
        <fullName evidence="1">Required for meiotic nuclear division protein 11</fullName>
    </alternativeName>
</protein>
<feature type="compositionally biased region" description="Basic residues" evidence="2">
    <location>
        <begin position="330"/>
        <end position="341"/>
    </location>
</feature>
<feature type="region of interest" description="Disordered" evidence="2">
    <location>
        <begin position="82"/>
        <end position="106"/>
    </location>
</feature>
<feature type="compositionally biased region" description="Acidic residues" evidence="2">
    <location>
        <begin position="378"/>
        <end position="406"/>
    </location>
</feature>
<feature type="region of interest" description="Disordered" evidence="2">
    <location>
        <begin position="1"/>
        <end position="23"/>
    </location>
</feature>
<dbReference type="GO" id="GO:0010508">
    <property type="term" value="P:positive regulation of autophagy"/>
    <property type="evidence" value="ECO:0007669"/>
    <property type="project" value="TreeGrafter"/>
</dbReference>
<name>A0A178FB20_TRIVO</name>
<gene>
    <name evidence="3" type="ORF">A7D00_6355</name>
</gene>
<keyword evidence="1" id="KW-0732">Signal</keyword>
<proteinExistence type="inferred from homology"/>
<feature type="compositionally biased region" description="Polar residues" evidence="2">
    <location>
        <begin position="162"/>
        <end position="178"/>
    </location>
</feature>
<feature type="compositionally biased region" description="Acidic residues" evidence="2">
    <location>
        <begin position="203"/>
        <end position="216"/>
    </location>
</feature>
<dbReference type="EMBL" id="LHPN01000013">
    <property type="protein sequence ID" value="OAL69641.1"/>
    <property type="molecule type" value="Genomic_DNA"/>
</dbReference>
<feature type="compositionally biased region" description="Acidic residues" evidence="2">
    <location>
        <begin position="754"/>
        <end position="763"/>
    </location>
</feature>
<dbReference type="GO" id="GO:0038202">
    <property type="term" value="P:TORC1 signaling"/>
    <property type="evidence" value="ECO:0007669"/>
    <property type="project" value="TreeGrafter"/>
</dbReference>
<dbReference type="GO" id="GO:1904262">
    <property type="term" value="P:negative regulation of TORC1 signaling"/>
    <property type="evidence" value="ECO:0007669"/>
    <property type="project" value="TreeGrafter"/>
</dbReference>
<feature type="compositionally biased region" description="Low complexity" evidence="2">
    <location>
        <begin position="240"/>
        <end position="250"/>
    </location>
</feature>
<comment type="similarity">
    <text evidence="1">Belongs to the NPR3 family.</text>
</comment>
<dbReference type="Pfam" id="PF03666">
    <property type="entry name" value="NPR3"/>
    <property type="match status" value="1"/>
</dbReference>
<dbReference type="GO" id="GO:0005774">
    <property type="term" value="C:vacuolar membrane"/>
    <property type="evidence" value="ECO:0007669"/>
    <property type="project" value="UniProtKB-SubCell"/>
</dbReference>
<feature type="region of interest" description="Disordered" evidence="2">
    <location>
        <begin position="157"/>
        <end position="280"/>
    </location>
</feature>
<dbReference type="InterPro" id="IPR005365">
    <property type="entry name" value="Npr3"/>
</dbReference>
<sequence length="909" mass="100983">MSFGSPGGRAVNIKPTPPERGSFPLDHDGECKSIIAGYLQCLKSARGVNDEACRKLAKSYLSCRMEKNLMAPDEFKNLGLVFDDDKPGETKTSNAQTDPDKPPLSTMRYRRRVYIPPTTISIADSMSSVIRPPDPCLIAIALVVRSRAGPRFVYHYPPNPTLAESPSTSPNKYDGQQQPKDEQEHEQADPDQEVKGTDSGASVDEEGVTSEEEESSVVDRGEREKERDRRSPSRQHSQHSQHSQQSQSQSHVRKKVAIQGQGAPGEEGVEEKKGEGSSLQADSFLGLGYGVWEKLLSPSPAWHKRRFEVGVNDLTFVGWPVFVRKDGTWRKRRKKRKSEKKTKREDDEKEKEKVKKSAGVSGLGAGLVGGDTNIPLTDTEDGEDGGDEREEDGEEEDDGEDCSDDEQLTIKDGMTMFNVVFVLNPPALEYNVRVREMYDNVVKKFGKALKSEQARANYVWKEAQNILRIKEKCREERTSLSGLYTALSAKSSLAQAMETLYTNISASKIASVSLGPQTSMSMQIPPMTSTPHLPSPNEPGYPGLWLTTADSVSSTDKTAHMTNPGQSQVMLAKHFALLLLSDETSILKDIEASKSTIGPPLAHYIRSSKPTKSFAQISARSHIPLADIQILASHLVYWRRARAIPPLNKKDVYIVSPNADMSKLGVASAAYEGMFPTLPSLPKMLSALSAGSPRPYFSYIPSKDHKEAYYDILAWLVRGGWVTQLRTFGWVKVSPEVKMAVQNQPVNGHQGHQEDDEEDEEEGLATPVPVSRPTTKTSISTSTASLILRPHRASPLESRWLDHIHKSFPLAQEEEDDDEEESEEKEEEEEEDVYAALRRHWPMLTRYFTGLDALQKISVREGLPHRLVWRMLNLLDVNSGVLGGGGGAAGEADGVWDEREKVLVTVRHW</sequence>
<dbReference type="GO" id="GO:0051321">
    <property type="term" value="P:meiotic cell cycle"/>
    <property type="evidence" value="ECO:0007669"/>
    <property type="project" value="UniProtKB-UniRule"/>
</dbReference>
<feature type="compositionally biased region" description="Basic and acidic residues" evidence="2">
    <location>
        <begin position="217"/>
        <end position="231"/>
    </location>
</feature>
<comment type="subcellular location">
    <subcellularLocation>
        <location evidence="1">Vacuole membrane</location>
        <topology evidence="1">Peripheral membrane protein</topology>
    </subcellularLocation>
</comment>
<feature type="region of interest" description="Disordered" evidence="2">
    <location>
        <begin position="330"/>
        <end position="406"/>
    </location>
</feature>
<comment type="caution">
    <text evidence="3">The sequence shown here is derived from an EMBL/GenBank/DDBJ whole genome shotgun (WGS) entry which is preliminary data.</text>
</comment>
<feature type="region of interest" description="Disordered" evidence="2">
    <location>
        <begin position="808"/>
        <end position="831"/>
    </location>
</feature>
<keyword evidence="1" id="KW-0469">Meiosis</keyword>
<organism evidence="3 4">
    <name type="scientific">Trichophyton violaceum</name>
    <dbReference type="NCBI Taxonomy" id="34388"/>
    <lineage>
        <taxon>Eukaryota</taxon>
        <taxon>Fungi</taxon>
        <taxon>Dikarya</taxon>
        <taxon>Ascomycota</taxon>
        <taxon>Pezizomycotina</taxon>
        <taxon>Eurotiomycetes</taxon>
        <taxon>Eurotiomycetidae</taxon>
        <taxon>Onygenales</taxon>
        <taxon>Arthrodermataceae</taxon>
        <taxon>Trichophyton</taxon>
    </lineage>
</organism>
<evidence type="ECO:0000313" key="4">
    <source>
        <dbReference type="Proteomes" id="UP000243519"/>
    </source>
</evidence>
<reference evidence="3 4" key="1">
    <citation type="submission" date="2016-05" db="EMBL/GenBank/DDBJ databases">
        <title>Genome sequencing of Trichophyton violaceum CMCC(F)T3l isolated from hair.</title>
        <authorList>
            <person name="Zhan P."/>
            <person name="Tao Y."/>
            <person name="Liu W."/>
        </authorList>
    </citation>
    <scope>NUCLEOTIDE SEQUENCE [LARGE SCALE GENOMIC DNA]</scope>
    <source>
        <strain evidence="4">CMCC(F)T3l</strain>
    </source>
</reference>
<feature type="region of interest" description="Disordered" evidence="2">
    <location>
        <begin position="742"/>
        <end position="781"/>
    </location>
</feature>
<dbReference type="Proteomes" id="UP000243519">
    <property type="component" value="Unassembled WGS sequence"/>
</dbReference>
<dbReference type="PANTHER" id="PTHR13153">
    <property type="entry name" value="CGTHBA PROTEIN -14 GENE PROTEIN"/>
    <property type="match status" value="1"/>
</dbReference>
<dbReference type="OrthoDB" id="18648at2759"/>
<keyword evidence="4" id="KW-1185">Reference proteome</keyword>
<evidence type="ECO:0000313" key="3">
    <source>
        <dbReference type="EMBL" id="OAL69641.1"/>
    </source>
</evidence>
<feature type="compositionally biased region" description="Low complexity" evidence="2">
    <location>
        <begin position="771"/>
        <end position="781"/>
    </location>
</feature>
<feature type="compositionally biased region" description="Acidic residues" evidence="2">
    <location>
        <begin position="812"/>
        <end position="831"/>
    </location>
</feature>
<dbReference type="GO" id="GO:1990130">
    <property type="term" value="C:GATOR1 complex"/>
    <property type="evidence" value="ECO:0007669"/>
    <property type="project" value="TreeGrafter"/>
</dbReference>
<evidence type="ECO:0000256" key="2">
    <source>
        <dbReference type="SAM" id="MobiDB-lite"/>
    </source>
</evidence>
<dbReference type="PANTHER" id="PTHR13153:SF5">
    <property type="entry name" value="GATOR COMPLEX PROTEIN NPRL3"/>
    <property type="match status" value="1"/>
</dbReference>
<dbReference type="AlphaFoldDB" id="A0A178FB20"/>
<comment type="function">
    <text evidence="1">Mediates inactivation of the TORC1 complex in response to amino acid starvation. Required for meiotic nuclear division.</text>
</comment>
<evidence type="ECO:0000256" key="1">
    <source>
        <dbReference type="RuleBase" id="RU368069"/>
    </source>
</evidence>
<feature type="compositionally biased region" description="Basic and acidic residues" evidence="2">
    <location>
        <begin position="342"/>
        <end position="355"/>
    </location>
</feature>